<reference evidence="1" key="1">
    <citation type="submission" date="2021-01" db="EMBL/GenBank/DDBJ databases">
        <title>Whole genome shotgun sequence of Actinoplanes ferrugineus NBRC 15555.</title>
        <authorList>
            <person name="Komaki H."/>
            <person name="Tamura T."/>
        </authorList>
    </citation>
    <scope>NUCLEOTIDE SEQUENCE</scope>
    <source>
        <strain evidence="1">NBRC 15555</strain>
    </source>
</reference>
<dbReference type="EMBL" id="BOMM01000098">
    <property type="protein sequence ID" value="GIE16729.1"/>
    <property type="molecule type" value="Genomic_DNA"/>
</dbReference>
<dbReference type="RefSeq" id="WP_203823050.1">
    <property type="nucleotide sequence ID" value="NZ_BAAABP010000067.1"/>
</dbReference>
<protein>
    <submittedName>
        <fullName evidence="1">Uncharacterized protein</fullName>
    </submittedName>
</protein>
<accession>A0A919MJ52</accession>
<evidence type="ECO:0000313" key="1">
    <source>
        <dbReference type="EMBL" id="GIE16729.1"/>
    </source>
</evidence>
<dbReference type="Proteomes" id="UP000598174">
    <property type="component" value="Unassembled WGS sequence"/>
</dbReference>
<keyword evidence="2" id="KW-1185">Reference proteome</keyword>
<organism evidence="1 2">
    <name type="scientific">Paractinoplanes ferrugineus</name>
    <dbReference type="NCBI Taxonomy" id="113564"/>
    <lineage>
        <taxon>Bacteria</taxon>
        <taxon>Bacillati</taxon>
        <taxon>Actinomycetota</taxon>
        <taxon>Actinomycetes</taxon>
        <taxon>Micromonosporales</taxon>
        <taxon>Micromonosporaceae</taxon>
        <taxon>Paractinoplanes</taxon>
    </lineage>
</organism>
<name>A0A919MJ52_9ACTN</name>
<evidence type="ECO:0000313" key="2">
    <source>
        <dbReference type="Proteomes" id="UP000598174"/>
    </source>
</evidence>
<proteinExistence type="predicted"/>
<comment type="caution">
    <text evidence="1">The sequence shown here is derived from an EMBL/GenBank/DDBJ whole genome shotgun (WGS) entry which is preliminary data.</text>
</comment>
<dbReference type="AlphaFoldDB" id="A0A919MJ52"/>
<sequence>MRTAMQNLHERWGLSTSKIARALDISQRVARLARDGTTTAQGAEKLDGFLNRVHDHGIEEPAAWMAEPVVNGFTVTRWHLYAAGLHELLVRNAIGTITDADLLHRHDPDWRRTYWTSSTTFVASDGHLSIREKTYDEVRAQVGGR</sequence>
<gene>
    <name evidence="1" type="ORF">Afe05nite_85690</name>
</gene>